<dbReference type="GO" id="GO:0006779">
    <property type="term" value="P:porphyrin-containing compound biosynthetic process"/>
    <property type="evidence" value="ECO:0007669"/>
    <property type="project" value="InterPro"/>
</dbReference>
<dbReference type="PANTHER" id="PTHR13932">
    <property type="entry name" value="COPROPORPHYRINIGEN III OXIDASE"/>
    <property type="match status" value="1"/>
</dbReference>
<dbReference type="SUPFAM" id="SSF102114">
    <property type="entry name" value="Radical SAM enzymes"/>
    <property type="match status" value="1"/>
</dbReference>
<keyword evidence="3 9" id="KW-0349">Heme</keyword>
<evidence type="ECO:0000256" key="4">
    <source>
        <dbReference type="ARBA" id="ARBA00022691"/>
    </source>
</evidence>
<dbReference type="InterPro" id="IPR006638">
    <property type="entry name" value="Elp3/MiaA/NifB-like_rSAM"/>
</dbReference>
<accession>A0A5J5HZ83</accession>
<dbReference type="SFLD" id="SFLDG01082">
    <property type="entry name" value="B12-binding_domain_containing"/>
    <property type="match status" value="1"/>
</dbReference>
<dbReference type="Pfam" id="PF04055">
    <property type="entry name" value="Radical_SAM"/>
    <property type="match status" value="1"/>
</dbReference>
<evidence type="ECO:0000256" key="9">
    <source>
        <dbReference type="RuleBase" id="RU364116"/>
    </source>
</evidence>
<organism evidence="11 12">
    <name type="scientific">Niallia endozanthoxylica</name>
    <dbReference type="NCBI Taxonomy" id="2036016"/>
    <lineage>
        <taxon>Bacteria</taxon>
        <taxon>Bacillati</taxon>
        <taxon>Bacillota</taxon>
        <taxon>Bacilli</taxon>
        <taxon>Bacillales</taxon>
        <taxon>Bacillaceae</taxon>
        <taxon>Niallia</taxon>
    </lineage>
</organism>
<dbReference type="CDD" id="cd01335">
    <property type="entry name" value="Radical_SAM"/>
    <property type="match status" value="1"/>
</dbReference>
<dbReference type="NCBIfam" id="TIGR00539">
    <property type="entry name" value="hemN_rel"/>
    <property type="match status" value="1"/>
</dbReference>
<keyword evidence="7 9" id="KW-0411">Iron-sulfur</keyword>
<evidence type="ECO:0000256" key="1">
    <source>
        <dbReference type="ARBA" id="ARBA00006100"/>
    </source>
</evidence>
<evidence type="ECO:0000256" key="5">
    <source>
        <dbReference type="ARBA" id="ARBA00022723"/>
    </source>
</evidence>
<keyword evidence="9" id="KW-0004">4Fe-4S</keyword>
<comment type="similarity">
    <text evidence="1">Belongs to the anaerobic coproporphyrinogen-III oxidase family. HemW subfamily.</text>
</comment>
<feature type="domain" description="Radical SAM core" evidence="10">
    <location>
        <begin position="1"/>
        <end position="233"/>
    </location>
</feature>
<keyword evidence="8 9" id="KW-0143">Chaperone</keyword>
<dbReference type="SFLD" id="SFLDF00288">
    <property type="entry name" value="HemN-like__clustered_with_nucl"/>
    <property type="match status" value="1"/>
</dbReference>
<comment type="subcellular location">
    <subcellularLocation>
        <location evidence="9">Cytoplasm</location>
    </subcellularLocation>
</comment>
<evidence type="ECO:0000256" key="8">
    <source>
        <dbReference type="ARBA" id="ARBA00023186"/>
    </source>
</evidence>
<dbReference type="InterPro" id="IPR034505">
    <property type="entry name" value="Coproporphyrinogen-III_oxidase"/>
</dbReference>
<keyword evidence="9" id="KW-0963">Cytoplasm</keyword>
<dbReference type="SMART" id="SM00729">
    <property type="entry name" value="Elp3"/>
    <property type="match status" value="1"/>
</dbReference>
<dbReference type="InterPro" id="IPR010723">
    <property type="entry name" value="HemN_C"/>
</dbReference>
<dbReference type="RefSeq" id="WP_150440012.1">
    <property type="nucleotide sequence ID" value="NZ_VYKL01000015.1"/>
</dbReference>
<dbReference type="InterPro" id="IPR013785">
    <property type="entry name" value="Aldolase_TIM"/>
</dbReference>
<protein>
    <recommendedName>
        <fullName evidence="2 9">Heme chaperone HemW</fullName>
    </recommendedName>
</protein>
<dbReference type="PANTHER" id="PTHR13932:SF5">
    <property type="entry name" value="RADICAL S-ADENOSYL METHIONINE DOMAIN-CONTAINING PROTEIN 1, MITOCHONDRIAL"/>
    <property type="match status" value="1"/>
</dbReference>
<dbReference type="EMBL" id="VYKL01000015">
    <property type="protein sequence ID" value="KAA9026364.1"/>
    <property type="molecule type" value="Genomic_DNA"/>
</dbReference>
<comment type="caution">
    <text evidence="11">The sequence shown here is derived from an EMBL/GenBank/DDBJ whole genome shotgun (WGS) entry which is preliminary data.</text>
</comment>
<dbReference type="GO" id="GO:0046872">
    <property type="term" value="F:metal ion binding"/>
    <property type="evidence" value="ECO:0007669"/>
    <property type="project" value="UniProtKB-UniRule"/>
</dbReference>
<keyword evidence="12" id="KW-1185">Reference proteome</keyword>
<evidence type="ECO:0000313" key="12">
    <source>
        <dbReference type="Proteomes" id="UP000326671"/>
    </source>
</evidence>
<dbReference type="InterPro" id="IPR004559">
    <property type="entry name" value="HemW-like"/>
</dbReference>
<sequence length="378" mass="43101">MTQAAYIHIPFCEHICHYCDFNKVFLKGQPVDEYLTALEAEMKITMAKTPTKGLNSIFVGGGTPTALSVKQLERLCKIIQDHLPFNNGLEYTFEANPGDLTADKLKVLFDSGVNRLSFGVQSFNDELLKKIGRTHKAEDVFRSVEAAKKVGFHNISIDLIYSLPGQTLEDFNQTLDTSFSLGTTHFSGYSLIIEPKTIFYQLHHKGVLQLPDEDEEAAMYETLMNQMEKHGYHQYEISNFSKKGFESRHNLTYWDNDYYYGFGAGAHSYINGVRRSNYGPLKKYMTPIENNQLPIMDEIILSEKEMWEEEMFLGLRKIKGVSINHFIGKFGNSPLVIFEDVINQLVNKDLIHVRDGCISLTKKGLFLGNEVFQAFLLN</sequence>
<dbReference type="GO" id="GO:0005737">
    <property type="term" value="C:cytoplasm"/>
    <property type="evidence" value="ECO:0007669"/>
    <property type="project" value="UniProtKB-SubCell"/>
</dbReference>
<dbReference type="OrthoDB" id="9808022at2"/>
<dbReference type="InterPro" id="IPR007197">
    <property type="entry name" value="rSAM"/>
</dbReference>
<gene>
    <name evidence="11" type="ORF">F4V44_10900</name>
</gene>
<evidence type="ECO:0000256" key="7">
    <source>
        <dbReference type="ARBA" id="ARBA00023014"/>
    </source>
</evidence>
<keyword evidence="5 9" id="KW-0479">Metal-binding</keyword>
<dbReference type="SFLD" id="SFLDG01065">
    <property type="entry name" value="anaerobic_coproporphyrinogen-I"/>
    <property type="match status" value="1"/>
</dbReference>
<name>A0A5J5HZ83_9BACI</name>
<evidence type="ECO:0000256" key="6">
    <source>
        <dbReference type="ARBA" id="ARBA00023004"/>
    </source>
</evidence>
<dbReference type="GO" id="GO:0004109">
    <property type="term" value="F:coproporphyrinogen oxidase activity"/>
    <property type="evidence" value="ECO:0007669"/>
    <property type="project" value="InterPro"/>
</dbReference>
<evidence type="ECO:0000256" key="3">
    <source>
        <dbReference type="ARBA" id="ARBA00022617"/>
    </source>
</evidence>
<dbReference type="SFLD" id="SFLDF00562">
    <property type="entry name" value="HemN-like__clustered_with_heat"/>
    <property type="match status" value="1"/>
</dbReference>
<dbReference type="Gene3D" id="3.20.20.70">
    <property type="entry name" value="Aldolase class I"/>
    <property type="match status" value="1"/>
</dbReference>
<dbReference type="AlphaFoldDB" id="A0A5J5HZ83"/>
<proteinExistence type="inferred from homology"/>
<dbReference type="PROSITE" id="PS51918">
    <property type="entry name" value="RADICAL_SAM"/>
    <property type="match status" value="1"/>
</dbReference>
<dbReference type="SFLD" id="SFLDS00029">
    <property type="entry name" value="Radical_SAM"/>
    <property type="match status" value="1"/>
</dbReference>
<dbReference type="Proteomes" id="UP000326671">
    <property type="component" value="Unassembled WGS sequence"/>
</dbReference>
<keyword evidence="4 9" id="KW-0949">S-adenosyl-L-methionine</keyword>
<dbReference type="InterPro" id="IPR058240">
    <property type="entry name" value="rSAM_sf"/>
</dbReference>
<evidence type="ECO:0000256" key="2">
    <source>
        <dbReference type="ARBA" id="ARBA00017228"/>
    </source>
</evidence>
<dbReference type="Pfam" id="PF06969">
    <property type="entry name" value="HemN_C"/>
    <property type="match status" value="1"/>
</dbReference>
<evidence type="ECO:0000259" key="10">
    <source>
        <dbReference type="PROSITE" id="PS51918"/>
    </source>
</evidence>
<dbReference type="GO" id="GO:0051539">
    <property type="term" value="F:4 iron, 4 sulfur cluster binding"/>
    <property type="evidence" value="ECO:0007669"/>
    <property type="project" value="UniProtKB-UniRule"/>
</dbReference>
<reference evidence="11 12" key="1">
    <citation type="submission" date="2019-09" db="EMBL/GenBank/DDBJ databases">
        <title>Whole genome sequences of isolates from the Mars Exploration Rovers.</title>
        <authorList>
            <person name="Seuylemezian A."/>
            <person name="Vaishampayan P."/>
        </authorList>
    </citation>
    <scope>NUCLEOTIDE SEQUENCE [LARGE SCALE GENOMIC DNA]</scope>
    <source>
        <strain evidence="11 12">MER_TA_151</strain>
    </source>
</reference>
<comment type="function">
    <text evidence="9">Probably acts as a heme chaperone, transferring heme to an unknown acceptor. Binds one molecule of heme per monomer, possibly covalently. Binds 1 [4Fe-4S] cluster. The cluster is coordinated with 3 cysteines and an exchangeable S-adenosyl-L-methionine.</text>
</comment>
<keyword evidence="6 9" id="KW-0408">Iron</keyword>
<evidence type="ECO:0000313" key="11">
    <source>
        <dbReference type="EMBL" id="KAA9026364.1"/>
    </source>
</evidence>